<protein>
    <submittedName>
        <fullName evidence="1">Uncharacterized protein</fullName>
    </submittedName>
</protein>
<dbReference type="AlphaFoldDB" id="G6XJP4"/>
<evidence type="ECO:0000313" key="1">
    <source>
        <dbReference type="EMBL" id="EHH67856.1"/>
    </source>
</evidence>
<evidence type="ECO:0000313" key="2">
    <source>
        <dbReference type="Proteomes" id="UP000004949"/>
    </source>
</evidence>
<dbReference type="STRING" id="1088869.GMO_16230"/>
<sequence length="42" mass="4651">MFRKGWHFICAVSMDTEICILPLAALGASPWVTTFALPVSRI</sequence>
<dbReference type="EMBL" id="AGQV01000005">
    <property type="protein sequence ID" value="EHH67856.1"/>
    <property type="molecule type" value="Genomic_DNA"/>
</dbReference>
<accession>G6XJP4</accession>
<name>G6XJP4_9PROT</name>
<keyword evidence="2" id="KW-1185">Reference proteome</keyword>
<proteinExistence type="predicted"/>
<gene>
    <name evidence="1" type="ORF">GMO_16230</name>
</gene>
<comment type="caution">
    <text evidence="1">The sequence shown here is derived from an EMBL/GenBank/DDBJ whole genome shotgun (WGS) entry which is preliminary data.</text>
</comment>
<reference evidence="1 2" key="1">
    <citation type="submission" date="2011-10" db="EMBL/GenBank/DDBJ databases">
        <title>Genome sequence of Gluconobacter morbifer G707, isolated from Drosophila gut.</title>
        <authorList>
            <person name="Lee W.-J."/>
            <person name="Kim E.-K."/>
        </authorList>
    </citation>
    <scope>NUCLEOTIDE SEQUENCE [LARGE SCALE GENOMIC DNA]</scope>
    <source>
        <strain evidence="1 2">G707</strain>
    </source>
</reference>
<dbReference type="Proteomes" id="UP000004949">
    <property type="component" value="Unassembled WGS sequence"/>
</dbReference>
<organism evidence="1 2">
    <name type="scientific">Gluconobacter morbifer G707</name>
    <dbReference type="NCBI Taxonomy" id="1088869"/>
    <lineage>
        <taxon>Bacteria</taxon>
        <taxon>Pseudomonadati</taxon>
        <taxon>Pseudomonadota</taxon>
        <taxon>Alphaproteobacteria</taxon>
        <taxon>Acetobacterales</taxon>
        <taxon>Acetobacteraceae</taxon>
        <taxon>Gluconobacter</taxon>
    </lineage>
</organism>